<dbReference type="SUPFAM" id="SSF52743">
    <property type="entry name" value="Subtilisin-like"/>
    <property type="match status" value="1"/>
</dbReference>
<dbReference type="PANTHER" id="PTHR43806">
    <property type="entry name" value="PEPTIDASE S8"/>
    <property type="match status" value="1"/>
</dbReference>
<reference evidence="7 8" key="1">
    <citation type="submission" date="2020-08" db="EMBL/GenBank/DDBJ databases">
        <title>Genome public.</title>
        <authorList>
            <person name="Liu C."/>
            <person name="Sun Q."/>
        </authorList>
    </citation>
    <scope>NUCLEOTIDE SEQUENCE [LARGE SCALE GENOMIC DNA]</scope>
    <source>
        <strain evidence="7 8">NSJ-37</strain>
    </source>
</reference>
<dbReference type="Gene3D" id="3.40.50.200">
    <property type="entry name" value="Peptidase S8/S53 domain"/>
    <property type="match status" value="1"/>
</dbReference>
<dbReference type="PRINTS" id="PR00723">
    <property type="entry name" value="SUBTILISIN"/>
</dbReference>
<evidence type="ECO:0000313" key="8">
    <source>
        <dbReference type="Proteomes" id="UP000606193"/>
    </source>
</evidence>
<feature type="active site" description="Charge relay system" evidence="5">
    <location>
        <position position="182"/>
    </location>
</feature>
<comment type="similarity">
    <text evidence="1 5">Belongs to the peptidase S8 family.</text>
</comment>
<evidence type="ECO:0000256" key="4">
    <source>
        <dbReference type="ARBA" id="ARBA00022825"/>
    </source>
</evidence>
<dbReference type="RefSeq" id="WP_249297626.1">
    <property type="nucleotide sequence ID" value="NZ_JACRSX010000005.1"/>
</dbReference>
<dbReference type="InterPro" id="IPR022398">
    <property type="entry name" value="Peptidase_S8_His-AS"/>
</dbReference>
<gene>
    <name evidence="7" type="ORF">H8704_05560</name>
</gene>
<protein>
    <submittedName>
        <fullName evidence="7">S8 family serine peptidase</fullName>
    </submittedName>
</protein>
<keyword evidence="3 5" id="KW-0378">Hydrolase</keyword>
<dbReference type="InterPro" id="IPR050131">
    <property type="entry name" value="Peptidase_S8_subtilisin-like"/>
</dbReference>
<dbReference type="Proteomes" id="UP000606193">
    <property type="component" value="Unassembled WGS sequence"/>
</dbReference>
<feature type="active site" description="Charge relay system" evidence="5">
    <location>
        <position position="370"/>
    </location>
</feature>
<keyword evidence="8" id="KW-1185">Reference proteome</keyword>
<proteinExistence type="inferred from homology"/>
<evidence type="ECO:0000256" key="1">
    <source>
        <dbReference type="ARBA" id="ARBA00011073"/>
    </source>
</evidence>
<evidence type="ECO:0000256" key="3">
    <source>
        <dbReference type="ARBA" id="ARBA00022801"/>
    </source>
</evidence>
<sequence length="735" mass="81852">MKKNFIKGISIALSMVVAMVSCTQEIKTAKGFVGGLFSGNTYQIRVDDQGEREGYIVTTKSQKAYEGIKKNLQNEKLESEMYKQESIFENEKILVMNLTKEEAEQIDQMKDVETVEKDVQVTANEVVPVNKEEVDRVVKEKREFQLDQWNLKAIDCVEKEIDCGTQDKEETSREKVKVAVLDSGVSYNEGIDVCQRVNLVNESNINPCFEDATGHGTGIAGMIVGNKEKGGLDGVSNDIALYSVQVLDQNNVAPVSRIVEGIYWCINNGIDVINLSLGCKYDTEILSTAVRDAINAGIILVAAAGNAGEDNGQLEYPAAYNEVVAVGSSDEHNHVSTFTSGKNQIDVMAPGEKIWTYSMLGGYMAVDGTSIATAQVTGAVARVLQVKKDADAAYIRKLLRVSTTREDESQKVGVLSVKNMLQITETNSNINVDIDARNIKKDVHYDVDNIVSGCWGKGTHEIIVRTQYSGAYVDLMAKAAYTADELFSADKMLHGQHNYVRNLHFLYMVARRIKNSSTTINNQTKLNNLLNSVTTTNNKDGHFGTDDVNKLRQILVDYLNITGISTSNAEKGARVIGLASHLLGDSFAHRTMVPKDDTLVSSDLFSKDMWETFNWKKIHFVIETRDLKFFDLATTNYEDNVSFYNQRYMVTRTSVGNLLSMYGSDQAFSARSIYGVSYDMKLNNLKAYGESNGCVNDGLEAISTDVYRVNRNHREPSKYIFGNEDDFLQYNYFVC</sequence>
<dbReference type="InterPro" id="IPR000209">
    <property type="entry name" value="Peptidase_S8/S53_dom"/>
</dbReference>
<dbReference type="PROSITE" id="PS51257">
    <property type="entry name" value="PROKAR_LIPOPROTEIN"/>
    <property type="match status" value="1"/>
</dbReference>
<accession>A0ABR7N0H6</accession>
<comment type="caution">
    <text evidence="7">The sequence shown here is derived from an EMBL/GenBank/DDBJ whole genome shotgun (WGS) entry which is preliminary data.</text>
</comment>
<feature type="active site" description="Charge relay system" evidence="5">
    <location>
        <position position="215"/>
    </location>
</feature>
<evidence type="ECO:0000256" key="2">
    <source>
        <dbReference type="ARBA" id="ARBA00022670"/>
    </source>
</evidence>
<evidence type="ECO:0000256" key="5">
    <source>
        <dbReference type="PROSITE-ProRule" id="PRU01240"/>
    </source>
</evidence>
<keyword evidence="4 5" id="KW-0720">Serine protease</keyword>
<evidence type="ECO:0000313" key="7">
    <source>
        <dbReference type="EMBL" id="MBC8562105.1"/>
    </source>
</evidence>
<dbReference type="EMBL" id="JACRSX010000005">
    <property type="protein sequence ID" value="MBC8562105.1"/>
    <property type="molecule type" value="Genomic_DNA"/>
</dbReference>
<organism evidence="7 8">
    <name type="scientific">Jutongia huaianensis</name>
    <dbReference type="NCBI Taxonomy" id="2763668"/>
    <lineage>
        <taxon>Bacteria</taxon>
        <taxon>Bacillati</taxon>
        <taxon>Bacillota</taxon>
        <taxon>Clostridia</taxon>
        <taxon>Lachnospirales</taxon>
        <taxon>Lachnospiraceae</taxon>
        <taxon>Jutongia</taxon>
    </lineage>
</organism>
<dbReference type="PANTHER" id="PTHR43806:SF11">
    <property type="entry name" value="CEREVISIN-RELATED"/>
    <property type="match status" value="1"/>
</dbReference>
<dbReference type="PROSITE" id="PS00137">
    <property type="entry name" value="SUBTILASE_HIS"/>
    <property type="match status" value="1"/>
</dbReference>
<evidence type="ECO:0000259" key="6">
    <source>
        <dbReference type="Pfam" id="PF00082"/>
    </source>
</evidence>
<feature type="domain" description="Peptidase S8/S53" evidence="6">
    <location>
        <begin position="175"/>
        <end position="405"/>
    </location>
</feature>
<name>A0ABR7N0H6_9FIRM</name>
<dbReference type="InterPro" id="IPR015500">
    <property type="entry name" value="Peptidase_S8_subtilisin-rel"/>
</dbReference>
<dbReference type="Pfam" id="PF00082">
    <property type="entry name" value="Peptidase_S8"/>
    <property type="match status" value="1"/>
</dbReference>
<dbReference type="PROSITE" id="PS51892">
    <property type="entry name" value="SUBTILASE"/>
    <property type="match status" value="1"/>
</dbReference>
<keyword evidence="2 5" id="KW-0645">Protease</keyword>
<dbReference type="InterPro" id="IPR036852">
    <property type="entry name" value="Peptidase_S8/S53_dom_sf"/>
</dbReference>